<comment type="caution">
    <text evidence="8">The sequence shown here is derived from an EMBL/GenBank/DDBJ whole genome shotgun (WGS) entry which is preliminary data.</text>
</comment>
<feature type="transmembrane region" description="Helical" evidence="6">
    <location>
        <begin position="568"/>
        <end position="590"/>
    </location>
</feature>
<feature type="domain" description="SSD" evidence="7">
    <location>
        <begin position="211"/>
        <end position="341"/>
    </location>
</feature>
<evidence type="ECO:0000256" key="1">
    <source>
        <dbReference type="ARBA" id="ARBA00004651"/>
    </source>
</evidence>
<feature type="transmembrane region" description="Helical" evidence="6">
    <location>
        <begin position="290"/>
        <end position="310"/>
    </location>
</feature>
<keyword evidence="4 6" id="KW-1133">Transmembrane helix</keyword>
<reference evidence="8 9" key="1">
    <citation type="submission" date="2021-01" db="EMBL/GenBank/DDBJ databases">
        <title>Genomic Encyclopedia of Type Strains, Phase IV (KMG-IV): sequencing the most valuable type-strain genomes for metagenomic binning, comparative biology and taxonomic classification.</title>
        <authorList>
            <person name="Goeker M."/>
        </authorList>
    </citation>
    <scope>NUCLEOTIDE SEQUENCE [LARGE SCALE GENOMIC DNA]</scope>
    <source>
        <strain evidence="8 9">DSM 25540</strain>
    </source>
</reference>
<dbReference type="SUPFAM" id="SSF82866">
    <property type="entry name" value="Multidrug efflux transporter AcrB transmembrane domain"/>
    <property type="match status" value="2"/>
</dbReference>
<feature type="transmembrane region" description="Helical" evidence="6">
    <location>
        <begin position="378"/>
        <end position="396"/>
    </location>
</feature>
<dbReference type="RefSeq" id="WP_204696314.1">
    <property type="nucleotide sequence ID" value="NZ_JAFBEC010000003.1"/>
</dbReference>
<proteinExistence type="predicted"/>
<dbReference type="Proteomes" id="UP000741863">
    <property type="component" value="Unassembled WGS sequence"/>
</dbReference>
<dbReference type="Pfam" id="PF03176">
    <property type="entry name" value="MMPL"/>
    <property type="match status" value="2"/>
</dbReference>
<evidence type="ECO:0000256" key="2">
    <source>
        <dbReference type="ARBA" id="ARBA00022475"/>
    </source>
</evidence>
<feature type="transmembrane region" description="Helical" evidence="6">
    <location>
        <begin position="212"/>
        <end position="232"/>
    </location>
</feature>
<dbReference type="InterPro" id="IPR050545">
    <property type="entry name" value="Mycobact_MmpL"/>
</dbReference>
<feature type="transmembrane region" description="Helical" evidence="6">
    <location>
        <begin position="189"/>
        <end position="205"/>
    </location>
</feature>
<feature type="transmembrane region" description="Helical" evidence="6">
    <location>
        <begin position="631"/>
        <end position="648"/>
    </location>
</feature>
<accession>A0ABS2PA54</accession>
<feature type="transmembrane region" description="Helical" evidence="6">
    <location>
        <begin position="316"/>
        <end position="342"/>
    </location>
</feature>
<dbReference type="EMBL" id="JAFBEC010000003">
    <property type="protein sequence ID" value="MBM7632189.1"/>
    <property type="molecule type" value="Genomic_DNA"/>
</dbReference>
<comment type="subcellular location">
    <subcellularLocation>
        <location evidence="1">Cell membrane</location>
        <topology evidence="1">Multi-pass membrane protein</topology>
    </subcellularLocation>
</comment>
<keyword evidence="3 6" id="KW-0812">Transmembrane</keyword>
<sequence>MVENALKQLGKWVVTHKWKVISFWLILLTFSGYYGSQIGEHLTGGGWGVPGSDSNLASERLSEEFESRDETSLTLVINHETEQVGTDVYTEAIEQASMSLQREAEIDRVYTWIDAPDHLQDQFVSSDGHTSIGFIEMNIDEGFAQNVLAAIQERLSSSVQMDGFEATVLGAPAFWAEMNELSQQGLENAHLYALPIILIVLLVVFRSVVSSLTPLVLSSFSIVASLGVLYWFSQWMELSIFVLDAALMLGIGVGIDFALIFIKRYREQLEQSSNQVAEAVAQTIGTAGHAILFSALTIIGAMSAILLVDIAAVRSIALGVIVVVFFLMVTSLTLLPACLALIGTRINAWKVPFMSIRNESTSTGKWYRLAHQVMKRPVVYLACSVMVLIAMAIPALELEVSTPDSRMLPKQTHVRHGLAHLEEGFGVGFASPIQVVVAVEHEEITEPQLLEKLSMLHEELEQIPDVEEVSSLFSFFPNLETPDIHSLLTEHQQELHEDDWMLINRHVSKDNHAAVFDVITTDHSSSDTNRTIVHDIRDRLATTEDFEIYVGGETAEGMDTSQSLNDRLPMVLTFTLLLLFFVLVVTFRSLLLPLKAIVLNILSLGATYGILVIVFQWGFGSTIFGFGDFGFIQSFIPILLLGLLFSLSTDYEVFLLSRVQEEYQKGMSNEESVAIGLEKTAPMISGAALIMIVVFGSFAFAGVLPMQQLGLGMAVAIALDATIVRLFLVPATMKLLGNWNWWLPFTNK</sequence>
<keyword evidence="9" id="KW-1185">Reference proteome</keyword>
<name>A0ABS2PA54_9BACL</name>
<evidence type="ECO:0000256" key="5">
    <source>
        <dbReference type="ARBA" id="ARBA00023136"/>
    </source>
</evidence>
<gene>
    <name evidence="8" type="ORF">JOD17_001282</name>
</gene>
<dbReference type="Gene3D" id="1.20.1640.10">
    <property type="entry name" value="Multidrug efflux transporter AcrB transmembrane domain"/>
    <property type="match status" value="2"/>
</dbReference>
<evidence type="ECO:0000313" key="8">
    <source>
        <dbReference type="EMBL" id="MBM7632189.1"/>
    </source>
</evidence>
<evidence type="ECO:0000256" key="6">
    <source>
        <dbReference type="SAM" id="Phobius"/>
    </source>
</evidence>
<protein>
    <submittedName>
        <fullName evidence="8">RND superfamily putative drug exporter</fullName>
    </submittedName>
</protein>
<feature type="transmembrane region" description="Helical" evidence="6">
    <location>
        <begin position="597"/>
        <end position="619"/>
    </location>
</feature>
<keyword evidence="5 6" id="KW-0472">Membrane</keyword>
<evidence type="ECO:0000313" key="9">
    <source>
        <dbReference type="Proteomes" id="UP000741863"/>
    </source>
</evidence>
<organism evidence="8 9">
    <name type="scientific">Geomicrobium sediminis</name>
    <dbReference type="NCBI Taxonomy" id="1347788"/>
    <lineage>
        <taxon>Bacteria</taxon>
        <taxon>Bacillati</taxon>
        <taxon>Bacillota</taxon>
        <taxon>Bacilli</taxon>
        <taxon>Bacillales</taxon>
        <taxon>Geomicrobium</taxon>
    </lineage>
</organism>
<evidence type="ECO:0000256" key="3">
    <source>
        <dbReference type="ARBA" id="ARBA00022692"/>
    </source>
</evidence>
<feature type="transmembrane region" description="Helical" evidence="6">
    <location>
        <begin position="238"/>
        <end position="262"/>
    </location>
</feature>
<dbReference type="PANTHER" id="PTHR33406">
    <property type="entry name" value="MEMBRANE PROTEIN MJ1562-RELATED"/>
    <property type="match status" value="1"/>
</dbReference>
<evidence type="ECO:0000256" key="4">
    <source>
        <dbReference type="ARBA" id="ARBA00022989"/>
    </source>
</evidence>
<dbReference type="InterPro" id="IPR004869">
    <property type="entry name" value="MMPL_dom"/>
</dbReference>
<feature type="transmembrane region" description="Helical" evidence="6">
    <location>
        <begin position="684"/>
        <end position="703"/>
    </location>
</feature>
<evidence type="ECO:0000259" key="7">
    <source>
        <dbReference type="PROSITE" id="PS50156"/>
    </source>
</evidence>
<dbReference type="PANTHER" id="PTHR33406:SF13">
    <property type="entry name" value="MEMBRANE PROTEIN YDFJ"/>
    <property type="match status" value="1"/>
</dbReference>
<dbReference type="InterPro" id="IPR000731">
    <property type="entry name" value="SSD"/>
</dbReference>
<dbReference type="PROSITE" id="PS50156">
    <property type="entry name" value="SSD"/>
    <property type="match status" value="1"/>
</dbReference>
<keyword evidence="2" id="KW-1003">Cell membrane</keyword>